<gene>
    <name evidence="1" type="ORF">F6V25_07865</name>
</gene>
<comment type="caution">
    <text evidence="1">The sequence shown here is derived from an EMBL/GenBank/DDBJ whole genome shotgun (WGS) entry which is preliminary data.</text>
</comment>
<accession>A0A7J4ZSD6</accession>
<dbReference type="EMBL" id="VZQZ01000004">
    <property type="protein sequence ID" value="KAB0665629.1"/>
    <property type="molecule type" value="Genomic_DNA"/>
</dbReference>
<dbReference type="RefSeq" id="WP_151128070.1">
    <property type="nucleotide sequence ID" value="NZ_VZQZ01000004.1"/>
</dbReference>
<dbReference type="AlphaFoldDB" id="A0A7J4ZSD6"/>
<evidence type="ECO:0000313" key="2">
    <source>
        <dbReference type="Proteomes" id="UP000420562"/>
    </source>
</evidence>
<protein>
    <submittedName>
        <fullName evidence="1">Uncharacterized protein</fullName>
    </submittedName>
</protein>
<evidence type="ECO:0000313" key="1">
    <source>
        <dbReference type="EMBL" id="KAB0665629.1"/>
    </source>
</evidence>
<reference evidence="1 2" key="1">
    <citation type="submission" date="2019-09" db="EMBL/GenBank/DDBJ databases">
        <title>Geobacter sp. Red96, a novel strain isolated from paddy soil.</title>
        <authorList>
            <person name="Xu Z."/>
            <person name="Masuda Y."/>
            <person name="Itoh H."/>
            <person name="Senoo K."/>
        </authorList>
    </citation>
    <scope>NUCLEOTIDE SEQUENCE [LARGE SCALE GENOMIC DNA]</scope>
    <source>
        <strain evidence="1 2">Red96</strain>
    </source>
</reference>
<name>A0A7J4ZSD6_9BACT</name>
<organism evidence="1 2">
    <name type="scientific">Oryzomonas japonica</name>
    <dbReference type="NCBI Taxonomy" id="2603858"/>
    <lineage>
        <taxon>Bacteria</taxon>
        <taxon>Pseudomonadati</taxon>
        <taxon>Thermodesulfobacteriota</taxon>
        <taxon>Desulfuromonadia</taxon>
        <taxon>Geobacterales</taxon>
        <taxon>Geobacteraceae</taxon>
        <taxon>Oryzomonas</taxon>
    </lineage>
</organism>
<keyword evidence="2" id="KW-1185">Reference proteome</keyword>
<dbReference type="Proteomes" id="UP000420562">
    <property type="component" value="Unassembled WGS sequence"/>
</dbReference>
<proteinExistence type="predicted"/>
<sequence>MPGLITIGDDLIKAIPDKRAALAACVKICGVPPKVIADQLGIDRSGLTKMIIDTPDPRHFPQEKENELMDLCRNEIPLTWVLLSRGYPSVSEIIAMRAEIIALRAEVERLSSDRPGLVNVFKFIGD</sequence>